<dbReference type="GO" id="GO:0031491">
    <property type="term" value="F:nucleosome binding"/>
    <property type="evidence" value="ECO:0007669"/>
    <property type="project" value="TreeGrafter"/>
</dbReference>
<dbReference type="Pfam" id="PF09130">
    <property type="entry name" value="DUF1932"/>
    <property type="match status" value="1"/>
</dbReference>
<dbReference type="GO" id="GO:0140673">
    <property type="term" value="P:transcription elongation-coupled chromatin remodeling"/>
    <property type="evidence" value="ECO:0007669"/>
    <property type="project" value="TreeGrafter"/>
</dbReference>
<reference evidence="5" key="1">
    <citation type="submission" date="2023-06" db="EMBL/GenBank/DDBJ databases">
        <title>Genome-scale phylogeny and comparative genomics of the fungal order Sordariales.</title>
        <authorList>
            <consortium name="Lawrence Berkeley National Laboratory"/>
            <person name="Hensen N."/>
            <person name="Bonometti L."/>
            <person name="Westerberg I."/>
            <person name="Brannstrom I.O."/>
            <person name="Guillou S."/>
            <person name="Cros-Aarteil S."/>
            <person name="Calhoun S."/>
            <person name="Haridas S."/>
            <person name="Kuo A."/>
            <person name="Mondo S."/>
            <person name="Pangilinan J."/>
            <person name="Riley R."/>
            <person name="Labutti K."/>
            <person name="Andreopoulos B."/>
            <person name="Lipzen A."/>
            <person name="Chen C."/>
            <person name="Yanf M."/>
            <person name="Daum C."/>
            <person name="Ng V."/>
            <person name="Clum A."/>
            <person name="Steindorff A."/>
            <person name="Ohm R."/>
            <person name="Martin F."/>
            <person name="Silar P."/>
            <person name="Natvig D."/>
            <person name="Lalanne C."/>
            <person name="Gautier V."/>
            <person name="Ament-Velasquez S.L."/>
            <person name="Kruys A."/>
            <person name="Hutchinson M.I."/>
            <person name="Powell A.J."/>
            <person name="Barry K."/>
            <person name="Miller A.N."/>
            <person name="Grigoriev I.V."/>
            <person name="Debuchy R."/>
            <person name="Gladieux P."/>
            <person name="Thoren M.H."/>
            <person name="Johannesson H."/>
        </authorList>
    </citation>
    <scope>NUCLEOTIDE SEQUENCE</scope>
    <source>
        <strain evidence="5">SMH2532-1</strain>
    </source>
</reference>
<feature type="region of interest" description="Disordered" evidence="2">
    <location>
        <begin position="131"/>
        <end position="167"/>
    </location>
</feature>
<comment type="similarity">
    <text evidence="1">Belongs to the HIBADH-related family. NP60 subfamily.</text>
</comment>
<feature type="domain" description="6-phosphogluconate dehydrogenase NADP-binding" evidence="3">
    <location>
        <begin position="9"/>
        <end position="138"/>
    </location>
</feature>
<sequence length="340" mass="35897">MASDNKKVTVGIISLGDMGSGLARLLVAHGYPVTTNVEGRSSDTLTRAQEAGATLLPTDEALVSASDIILSVVPPRDALATAQRILTALTTLSPARTTPLYFADMNAVSPSSLKAIASIFHSLPPDTLRFIDGSILGGPPSPPSTSTSPPAPKSDSDSDFPTWKRPLLPTSGPHPISSLSPHLAAVLNTKHISPDLGAASGLKMCFASFGKGFAAIAVQAVTTAKRLGVLDELKCALGEIAPGNLERMERSVVGMAPKAYRWVREMEEISATHAGVDEGDSMFAPEYIFKGAAEVFRLVAEDTVLGKEKVGKRERGTNADEVADAIIEGLREKRRKKSEE</sequence>
<evidence type="ECO:0000313" key="6">
    <source>
        <dbReference type="Proteomes" id="UP001174936"/>
    </source>
</evidence>
<dbReference type="EMBL" id="JAULSV010000001">
    <property type="protein sequence ID" value="KAK0656742.1"/>
    <property type="molecule type" value="Genomic_DNA"/>
</dbReference>
<dbReference type="InterPro" id="IPR006115">
    <property type="entry name" value="6PGDH_NADP-bd"/>
</dbReference>
<dbReference type="Gene3D" id="1.10.1040.10">
    <property type="entry name" value="N-(1-d-carboxylethyl)-l-norvaline Dehydrogenase, domain 2"/>
    <property type="match status" value="1"/>
</dbReference>
<organism evidence="5 6">
    <name type="scientific">Cercophora newfieldiana</name>
    <dbReference type="NCBI Taxonomy" id="92897"/>
    <lineage>
        <taxon>Eukaryota</taxon>
        <taxon>Fungi</taxon>
        <taxon>Dikarya</taxon>
        <taxon>Ascomycota</taxon>
        <taxon>Pezizomycotina</taxon>
        <taxon>Sordariomycetes</taxon>
        <taxon>Sordariomycetidae</taxon>
        <taxon>Sordariales</taxon>
        <taxon>Lasiosphaeriaceae</taxon>
        <taxon>Cercophora</taxon>
    </lineage>
</organism>
<dbReference type="SUPFAM" id="SSF48179">
    <property type="entry name" value="6-phosphogluconate dehydrogenase C-terminal domain-like"/>
    <property type="match status" value="1"/>
</dbReference>
<dbReference type="InterPro" id="IPR051265">
    <property type="entry name" value="HIBADH-related_NP60_sf"/>
</dbReference>
<dbReference type="AlphaFoldDB" id="A0AA39YS78"/>
<comment type="caution">
    <text evidence="5">The sequence shown here is derived from an EMBL/GenBank/DDBJ whole genome shotgun (WGS) entry which is preliminary data.</text>
</comment>
<dbReference type="GO" id="GO:0050661">
    <property type="term" value="F:NADP binding"/>
    <property type="evidence" value="ECO:0007669"/>
    <property type="project" value="InterPro"/>
</dbReference>
<dbReference type="Proteomes" id="UP001174936">
    <property type="component" value="Unassembled WGS sequence"/>
</dbReference>
<dbReference type="InterPro" id="IPR008927">
    <property type="entry name" value="6-PGluconate_DH-like_C_sf"/>
</dbReference>
<evidence type="ECO:0000259" key="3">
    <source>
        <dbReference type="Pfam" id="PF03446"/>
    </source>
</evidence>
<dbReference type="Gene3D" id="3.40.50.720">
    <property type="entry name" value="NAD(P)-binding Rossmann-like Domain"/>
    <property type="match status" value="1"/>
</dbReference>
<dbReference type="GO" id="GO:0003677">
    <property type="term" value="F:DNA binding"/>
    <property type="evidence" value="ECO:0007669"/>
    <property type="project" value="TreeGrafter"/>
</dbReference>
<protein>
    <submittedName>
        <fullName evidence="5">6-phosphogluconate dehydrogenase</fullName>
    </submittedName>
</protein>
<name>A0AA39YS78_9PEZI</name>
<keyword evidence="6" id="KW-1185">Reference proteome</keyword>
<evidence type="ECO:0000313" key="5">
    <source>
        <dbReference type="EMBL" id="KAK0656742.1"/>
    </source>
</evidence>
<gene>
    <name evidence="5" type="ORF">B0T16DRAFT_425239</name>
</gene>
<dbReference type="SUPFAM" id="SSF51735">
    <property type="entry name" value="NAD(P)-binding Rossmann-fold domains"/>
    <property type="match status" value="1"/>
</dbReference>
<evidence type="ECO:0000256" key="2">
    <source>
        <dbReference type="SAM" id="MobiDB-lite"/>
    </source>
</evidence>
<proteinExistence type="inferred from homology"/>
<dbReference type="PANTHER" id="PTHR43580">
    <property type="entry name" value="OXIDOREDUCTASE GLYR1-RELATED"/>
    <property type="match status" value="1"/>
</dbReference>
<dbReference type="PANTHER" id="PTHR43580:SF2">
    <property type="entry name" value="CYTOKINE-LIKE NUCLEAR FACTOR N-PAC"/>
    <property type="match status" value="1"/>
</dbReference>
<dbReference type="InterPro" id="IPR015814">
    <property type="entry name" value="Pgluconate_DH_NAD-bd_C"/>
</dbReference>
<dbReference type="InterPro" id="IPR036291">
    <property type="entry name" value="NAD(P)-bd_dom_sf"/>
</dbReference>
<accession>A0AA39YS78</accession>
<feature type="domain" description="Phosphogluconate dehydrogenase NAD-binding putative C-terminal" evidence="4">
    <location>
        <begin position="224"/>
        <end position="299"/>
    </location>
</feature>
<evidence type="ECO:0000259" key="4">
    <source>
        <dbReference type="Pfam" id="PF09130"/>
    </source>
</evidence>
<dbReference type="InterPro" id="IPR013328">
    <property type="entry name" value="6PGD_dom2"/>
</dbReference>
<evidence type="ECO:0000256" key="1">
    <source>
        <dbReference type="ARBA" id="ARBA00007598"/>
    </source>
</evidence>
<dbReference type="GO" id="GO:0000785">
    <property type="term" value="C:chromatin"/>
    <property type="evidence" value="ECO:0007669"/>
    <property type="project" value="TreeGrafter"/>
</dbReference>
<dbReference type="Pfam" id="PF03446">
    <property type="entry name" value="NAD_binding_2"/>
    <property type="match status" value="1"/>
</dbReference>